<name>A0A556QGL7_9BACT</name>
<dbReference type="PIRSF" id="PIRSF001361">
    <property type="entry name" value="DAHP_synthase"/>
    <property type="match status" value="1"/>
</dbReference>
<comment type="similarity">
    <text evidence="3 8">Belongs to the class-I DAHP synthase family.</text>
</comment>
<evidence type="ECO:0000256" key="2">
    <source>
        <dbReference type="ARBA" id="ARBA00004688"/>
    </source>
</evidence>
<comment type="catalytic activity">
    <reaction evidence="7 8">
        <text>D-erythrose 4-phosphate + phosphoenolpyruvate + H2O = 7-phospho-2-dehydro-3-deoxy-D-arabino-heptonate + phosphate</text>
        <dbReference type="Rhea" id="RHEA:14717"/>
        <dbReference type="ChEBI" id="CHEBI:15377"/>
        <dbReference type="ChEBI" id="CHEBI:16897"/>
        <dbReference type="ChEBI" id="CHEBI:43474"/>
        <dbReference type="ChEBI" id="CHEBI:58394"/>
        <dbReference type="ChEBI" id="CHEBI:58702"/>
        <dbReference type="EC" id="2.5.1.54"/>
    </reaction>
</comment>
<evidence type="ECO:0000256" key="1">
    <source>
        <dbReference type="ARBA" id="ARBA00003726"/>
    </source>
</evidence>
<dbReference type="GO" id="GO:0003849">
    <property type="term" value="F:3-deoxy-7-phosphoheptulonate synthase activity"/>
    <property type="evidence" value="ECO:0007669"/>
    <property type="project" value="UniProtKB-EC"/>
</dbReference>
<gene>
    <name evidence="10" type="ORF">FPL22_15995</name>
</gene>
<dbReference type="GO" id="GO:0005737">
    <property type="term" value="C:cytoplasm"/>
    <property type="evidence" value="ECO:0007669"/>
    <property type="project" value="TreeGrafter"/>
</dbReference>
<dbReference type="PANTHER" id="PTHR21225">
    <property type="entry name" value="PHOSPHO-2-DEHYDRO-3-DEOXYHEPTONATE ALDOLASE DAHP SYNTHETASE"/>
    <property type="match status" value="1"/>
</dbReference>
<evidence type="ECO:0000256" key="4">
    <source>
        <dbReference type="ARBA" id="ARBA00022605"/>
    </source>
</evidence>
<evidence type="ECO:0000256" key="5">
    <source>
        <dbReference type="ARBA" id="ARBA00022679"/>
    </source>
</evidence>
<dbReference type="GO" id="GO:0008652">
    <property type="term" value="P:amino acid biosynthetic process"/>
    <property type="evidence" value="ECO:0007669"/>
    <property type="project" value="UniProtKB-KW"/>
</dbReference>
<dbReference type="InterPro" id="IPR006219">
    <property type="entry name" value="DAHP_synth_1"/>
</dbReference>
<dbReference type="FunFam" id="3.20.20.70:FF:000005">
    <property type="entry name" value="Phospho-2-dehydro-3-deoxyheptonate aldolase"/>
    <property type="match status" value="1"/>
</dbReference>
<accession>A0A556QGL7</accession>
<dbReference type="InterPro" id="IPR006218">
    <property type="entry name" value="DAHP1/KDSA"/>
</dbReference>
<dbReference type="Gene3D" id="3.20.20.70">
    <property type="entry name" value="Aldolase class I"/>
    <property type="match status" value="1"/>
</dbReference>
<comment type="caution">
    <text evidence="10">The sequence shown here is derived from an EMBL/GenBank/DDBJ whole genome shotgun (WGS) entry which is preliminary data.</text>
</comment>
<dbReference type="GO" id="GO:0009073">
    <property type="term" value="P:aromatic amino acid family biosynthetic process"/>
    <property type="evidence" value="ECO:0007669"/>
    <property type="project" value="UniProtKB-KW"/>
</dbReference>
<dbReference type="UniPathway" id="UPA00053">
    <property type="reaction ID" value="UER00084"/>
</dbReference>
<keyword evidence="4 8" id="KW-0028">Amino-acid biosynthesis</keyword>
<evidence type="ECO:0000313" key="11">
    <source>
        <dbReference type="Proteomes" id="UP000315648"/>
    </source>
</evidence>
<evidence type="ECO:0000256" key="8">
    <source>
        <dbReference type="PIRNR" id="PIRNR001361"/>
    </source>
</evidence>
<dbReference type="Proteomes" id="UP000315648">
    <property type="component" value="Unassembled WGS sequence"/>
</dbReference>
<feature type="domain" description="DAHP synthetase I/KDSA" evidence="9">
    <location>
        <begin position="46"/>
        <end position="338"/>
    </location>
</feature>
<dbReference type="OrthoDB" id="9807331at2"/>
<dbReference type="GO" id="GO:0042802">
    <property type="term" value="F:identical protein binding"/>
    <property type="evidence" value="ECO:0007669"/>
    <property type="project" value="UniProtKB-ARBA"/>
</dbReference>
<dbReference type="EMBL" id="VMBG01000003">
    <property type="protein sequence ID" value="TSJ75767.1"/>
    <property type="molecule type" value="Genomic_DNA"/>
</dbReference>
<dbReference type="PANTHER" id="PTHR21225:SF10">
    <property type="entry name" value="PHOSPHO-2-DEHYDRO-3-DEOXYHEPTONATE ALDOLASE, TYR-SENSITIVE"/>
    <property type="match status" value="1"/>
</dbReference>
<dbReference type="GO" id="GO:0009423">
    <property type="term" value="P:chorismate biosynthetic process"/>
    <property type="evidence" value="ECO:0007669"/>
    <property type="project" value="UniProtKB-UniPathway"/>
</dbReference>
<dbReference type="RefSeq" id="WP_144354040.1">
    <property type="nucleotide sequence ID" value="NZ_CBCRVV010000004.1"/>
</dbReference>
<evidence type="ECO:0000256" key="7">
    <source>
        <dbReference type="ARBA" id="ARBA00047508"/>
    </source>
</evidence>
<comment type="pathway">
    <text evidence="2 8">Metabolic intermediate biosynthesis; chorismate biosynthesis; chorismate from D-erythrose 4-phosphate and phosphoenolpyruvate: step 1/7.</text>
</comment>
<organism evidence="10 11">
    <name type="scientific">Rariglobus hedericola</name>
    <dbReference type="NCBI Taxonomy" id="2597822"/>
    <lineage>
        <taxon>Bacteria</taxon>
        <taxon>Pseudomonadati</taxon>
        <taxon>Verrucomicrobiota</taxon>
        <taxon>Opitutia</taxon>
        <taxon>Opitutales</taxon>
        <taxon>Opitutaceae</taxon>
        <taxon>Rariglobus</taxon>
    </lineage>
</organism>
<dbReference type="NCBIfam" id="TIGR00034">
    <property type="entry name" value="aroFGH"/>
    <property type="match status" value="1"/>
</dbReference>
<keyword evidence="6 8" id="KW-0057">Aromatic amino acid biosynthesis</keyword>
<evidence type="ECO:0000256" key="3">
    <source>
        <dbReference type="ARBA" id="ARBA00007985"/>
    </source>
</evidence>
<dbReference type="Pfam" id="PF00793">
    <property type="entry name" value="DAHP_synth_1"/>
    <property type="match status" value="1"/>
</dbReference>
<dbReference type="AlphaFoldDB" id="A0A556QGL7"/>
<dbReference type="SUPFAM" id="SSF51569">
    <property type="entry name" value="Aldolase"/>
    <property type="match status" value="1"/>
</dbReference>
<evidence type="ECO:0000259" key="9">
    <source>
        <dbReference type="Pfam" id="PF00793"/>
    </source>
</evidence>
<keyword evidence="11" id="KW-1185">Reference proteome</keyword>
<keyword evidence="5 8" id="KW-0808">Transferase</keyword>
<dbReference type="NCBIfam" id="NF009395">
    <property type="entry name" value="PRK12755.1"/>
    <property type="match status" value="1"/>
</dbReference>
<reference evidence="10 11" key="1">
    <citation type="submission" date="2019-07" db="EMBL/GenBank/DDBJ databases">
        <title>Description of 53C-WASEF.</title>
        <authorList>
            <person name="Pitt A."/>
            <person name="Hahn M.W."/>
        </authorList>
    </citation>
    <scope>NUCLEOTIDE SEQUENCE [LARGE SCALE GENOMIC DNA]</scope>
    <source>
        <strain evidence="10 11">53C-WASEF</strain>
    </source>
</reference>
<protein>
    <recommendedName>
        <fullName evidence="8">Phospho-2-dehydro-3-deoxyheptonate aldolase</fullName>
        <ecNumber evidence="8">2.5.1.54</ecNumber>
    </recommendedName>
</protein>
<sequence>MHKTSDINVVETRPLPSPAQLLAELPKTESQADFITRSRDEINRLIFTSDRRFLLVIGPCSIHDVEAGRDYARRLAKLSAEVSDRVMIVMRVYFEKPRTTVGWKGLVMDPHLDGSHDIAAGLRLGRAFLQEVLDLGLPTATEFLDPITPQYIADLVCWGAIGARTTESQTHRQLASGLSAPIGFKNGTDGGLQVAVNAIKAASQPQTFLGVSIDGAASAIVTKGNRNCHIVLRGGSGGPNYSADHIAKTEAALAKGGLPPSIMVDASHDNSAKKPELQPEVIRALLAQIAAGNTSIMGAMVESNLEAGNQAFPQPKENLRYGVSITDGCIGWDTTETMVREIHAALAPHFA</sequence>
<evidence type="ECO:0000256" key="6">
    <source>
        <dbReference type="ARBA" id="ARBA00023141"/>
    </source>
</evidence>
<proteinExistence type="inferred from homology"/>
<dbReference type="EC" id="2.5.1.54" evidence="8"/>
<comment type="function">
    <text evidence="1 8">Stereospecific condensation of phosphoenolpyruvate (PEP) and D-erythrose-4-phosphate (E4P) giving rise to 3-deoxy-D-arabino-heptulosonate-7-phosphate (DAHP).</text>
</comment>
<dbReference type="InterPro" id="IPR013785">
    <property type="entry name" value="Aldolase_TIM"/>
</dbReference>
<evidence type="ECO:0000313" key="10">
    <source>
        <dbReference type="EMBL" id="TSJ75767.1"/>
    </source>
</evidence>